<evidence type="ECO:0000313" key="2">
    <source>
        <dbReference type="EMBL" id="CAG9807508.1"/>
    </source>
</evidence>
<feature type="signal peptide" evidence="1">
    <location>
        <begin position="1"/>
        <end position="17"/>
    </location>
</feature>
<evidence type="ECO:0000256" key="1">
    <source>
        <dbReference type="SAM" id="SignalP"/>
    </source>
</evidence>
<name>A0A9N9RY67_9DIPT</name>
<keyword evidence="1" id="KW-0732">Signal</keyword>
<proteinExistence type="predicted"/>
<dbReference type="Proteomes" id="UP001153620">
    <property type="component" value="Chromosome 3"/>
</dbReference>
<reference evidence="2" key="2">
    <citation type="submission" date="2022-10" db="EMBL/GenBank/DDBJ databases">
        <authorList>
            <consortium name="ENA_rothamsted_submissions"/>
            <consortium name="culmorum"/>
            <person name="King R."/>
        </authorList>
    </citation>
    <scope>NUCLEOTIDE SEQUENCE</scope>
</reference>
<sequence>MAVAALVLGCVLAYVSASGEFEFHDDKGNCWRCTPGNSCERCKTSDNPISKLPINILPVWPNQCVIPDCEALRTQLVPLSTLFPSTISRKFYQCRQDPANTNVWVANERDCPCDTLFSYEQQACVFPFDWIPHCSNMINWDTEVCPGIPTTTTEAATTTTEASTTTSQSPCMCMPWWPCWCNPCWQMPCQSCSGCMTG</sequence>
<organism evidence="2 3">
    <name type="scientific">Chironomus riparius</name>
    <dbReference type="NCBI Taxonomy" id="315576"/>
    <lineage>
        <taxon>Eukaryota</taxon>
        <taxon>Metazoa</taxon>
        <taxon>Ecdysozoa</taxon>
        <taxon>Arthropoda</taxon>
        <taxon>Hexapoda</taxon>
        <taxon>Insecta</taxon>
        <taxon>Pterygota</taxon>
        <taxon>Neoptera</taxon>
        <taxon>Endopterygota</taxon>
        <taxon>Diptera</taxon>
        <taxon>Nematocera</taxon>
        <taxon>Chironomoidea</taxon>
        <taxon>Chironomidae</taxon>
        <taxon>Chironominae</taxon>
        <taxon>Chironomus</taxon>
    </lineage>
</organism>
<accession>A0A9N9RY67</accession>
<dbReference type="EMBL" id="OU895879">
    <property type="protein sequence ID" value="CAG9807508.1"/>
    <property type="molecule type" value="Genomic_DNA"/>
</dbReference>
<protein>
    <submittedName>
        <fullName evidence="2">Uncharacterized protein</fullName>
    </submittedName>
</protein>
<gene>
    <name evidence="2" type="ORF">CHIRRI_LOCUS10356</name>
</gene>
<evidence type="ECO:0000313" key="3">
    <source>
        <dbReference type="Proteomes" id="UP001153620"/>
    </source>
</evidence>
<feature type="chain" id="PRO_5040238628" evidence="1">
    <location>
        <begin position="18"/>
        <end position="198"/>
    </location>
</feature>
<dbReference type="AlphaFoldDB" id="A0A9N9RY67"/>
<reference evidence="2" key="1">
    <citation type="submission" date="2022-01" db="EMBL/GenBank/DDBJ databases">
        <authorList>
            <person name="King R."/>
        </authorList>
    </citation>
    <scope>NUCLEOTIDE SEQUENCE</scope>
</reference>
<keyword evidence="3" id="KW-1185">Reference proteome</keyword>